<dbReference type="AlphaFoldDB" id="A0AAV4C3K1"/>
<dbReference type="EMBL" id="BLXT01005778">
    <property type="protein sequence ID" value="GFO25965.1"/>
    <property type="molecule type" value="Genomic_DNA"/>
</dbReference>
<proteinExistence type="predicted"/>
<keyword evidence="2" id="KW-1185">Reference proteome</keyword>
<sequence length="74" mass="8668">MIWYVYFHEQHCLARHSIQFHWAQQSLQIPSQPLPKYRRKSAIIKRTWPKLKLAIDSLGGPTSDAGRSKVRGRP</sequence>
<name>A0AAV4C3K1_9GAST</name>
<comment type="caution">
    <text evidence="1">The sequence shown here is derived from an EMBL/GenBank/DDBJ whole genome shotgun (WGS) entry which is preliminary data.</text>
</comment>
<dbReference type="Proteomes" id="UP000735302">
    <property type="component" value="Unassembled WGS sequence"/>
</dbReference>
<accession>A0AAV4C3K1</accession>
<reference evidence="1 2" key="1">
    <citation type="journal article" date="2021" name="Elife">
        <title>Chloroplast acquisition without the gene transfer in kleptoplastic sea slugs, Plakobranchus ocellatus.</title>
        <authorList>
            <person name="Maeda T."/>
            <person name="Takahashi S."/>
            <person name="Yoshida T."/>
            <person name="Shimamura S."/>
            <person name="Takaki Y."/>
            <person name="Nagai Y."/>
            <person name="Toyoda A."/>
            <person name="Suzuki Y."/>
            <person name="Arimoto A."/>
            <person name="Ishii H."/>
            <person name="Satoh N."/>
            <person name="Nishiyama T."/>
            <person name="Hasebe M."/>
            <person name="Maruyama T."/>
            <person name="Minagawa J."/>
            <person name="Obokata J."/>
            <person name="Shigenobu S."/>
        </authorList>
    </citation>
    <scope>NUCLEOTIDE SEQUENCE [LARGE SCALE GENOMIC DNA]</scope>
</reference>
<evidence type="ECO:0000313" key="1">
    <source>
        <dbReference type="EMBL" id="GFO25965.1"/>
    </source>
</evidence>
<evidence type="ECO:0000313" key="2">
    <source>
        <dbReference type="Proteomes" id="UP000735302"/>
    </source>
</evidence>
<gene>
    <name evidence="1" type="ORF">PoB_005247000</name>
</gene>
<organism evidence="1 2">
    <name type="scientific">Plakobranchus ocellatus</name>
    <dbReference type="NCBI Taxonomy" id="259542"/>
    <lineage>
        <taxon>Eukaryota</taxon>
        <taxon>Metazoa</taxon>
        <taxon>Spiralia</taxon>
        <taxon>Lophotrochozoa</taxon>
        <taxon>Mollusca</taxon>
        <taxon>Gastropoda</taxon>
        <taxon>Heterobranchia</taxon>
        <taxon>Euthyneura</taxon>
        <taxon>Panpulmonata</taxon>
        <taxon>Sacoglossa</taxon>
        <taxon>Placobranchoidea</taxon>
        <taxon>Plakobranchidae</taxon>
        <taxon>Plakobranchus</taxon>
    </lineage>
</organism>
<protein>
    <submittedName>
        <fullName evidence="1">Uncharacterized protein</fullName>
    </submittedName>
</protein>